<evidence type="ECO:0000259" key="2">
    <source>
        <dbReference type="PROSITE" id="PS51782"/>
    </source>
</evidence>
<dbReference type="PANTHER" id="PTHR34700:SF4">
    <property type="entry name" value="PHAGE-LIKE ELEMENT PBSX PROTEIN XKDP"/>
    <property type="match status" value="1"/>
</dbReference>
<feature type="signal peptide" evidence="1">
    <location>
        <begin position="1"/>
        <end position="26"/>
    </location>
</feature>
<dbReference type="InterPro" id="IPR036779">
    <property type="entry name" value="LysM_dom_sf"/>
</dbReference>
<proteinExistence type="predicted"/>
<dbReference type="SMART" id="SM00257">
    <property type="entry name" value="LysM"/>
    <property type="match status" value="1"/>
</dbReference>
<dbReference type="RefSeq" id="WP_126797198.1">
    <property type="nucleotide sequence ID" value="NZ_FXWH01000001.1"/>
</dbReference>
<dbReference type="InterPro" id="IPR052196">
    <property type="entry name" value="Bact_Kbp"/>
</dbReference>
<sequence length="367" mass="41165">MNYVTKQIAALFISMCVGLVTFTAHADVLRMREDAPQEYVVKPGDTLWDISALFLEDPWRWPELWQHNEEVANPHLIYPGDKLYLSWRDGRPVLTRKQMRELTPSGDIVRKSQQPLNMFSHSMLEPFLTYHQLLSNEVAESAAQIIGNNTAAQRLSGHAPVFVEGSELEARRYGIFTVVNELEQGVLVRHIADVKLQGQQDGLWQGELSRLQREVRRGDLVLPLSDASYPLNYRTESGVNGLSGQLVASLNSQLQQGKYDVVVLDKGRRDGVEVGQLYQAVRPGIELLMGYDRPVVKADADKWQQLVAGTGRQVQLPEAATAEMMVVDTAETASFAIILRSHDWLRIGDRFIALSNDASGQETAQSR</sequence>
<accession>A0A1Y6EDP5</accession>
<keyword evidence="4" id="KW-1185">Reference proteome</keyword>
<evidence type="ECO:0000313" key="3">
    <source>
        <dbReference type="EMBL" id="SMQ58303.1"/>
    </source>
</evidence>
<keyword evidence="1" id="KW-0732">Signal</keyword>
<dbReference type="OrthoDB" id="9765158at2"/>
<protein>
    <submittedName>
        <fullName evidence="3">LysM domain-containing protein</fullName>
    </submittedName>
</protein>
<dbReference type="EMBL" id="FXWH01000001">
    <property type="protein sequence ID" value="SMQ58303.1"/>
    <property type="molecule type" value="Genomic_DNA"/>
</dbReference>
<organism evidence="3 4">
    <name type="scientific">Pseudidiomarina planktonica</name>
    <dbReference type="NCBI Taxonomy" id="1323738"/>
    <lineage>
        <taxon>Bacteria</taxon>
        <taxon>Pseudomonadati</taxon>
        <taxon>Pseudomonadota</taxon>
        <taxon>Gammaproteobacteria</taxon>
        <taxon>Alteromonadales</taxon>
        <taxon>Idiomarinaceae</taxon>
        <taxon>Pseudidiomarina</taxon>
    </lineage>
</organism>
<dbReference type="PANTHER" id="PTHR34700">
    <property type="entry name" value="POTASSIUM BINDING PROTEIN KBP"/>
    <property type="match status" value="1"/>
</dbReference>
<feature type="chain" id="PRO_5012215766" evidence="1">
    <location>
        <begin position="27"/>
        <end position="367"/>
    </location>
</feature>
<dbReference type="Pfam" id="PF01476">
    <property type="entry name" value="LysM"/>
    <property type="match status" value="1"/>
</dbReference>
<dbReference type="PROSITE" id="PS51782">
    <property type="entry name" value="LYSM"/>
    <property type="match status" value="1"/>
</dbReference>
<dbReference type="AlphaFoldDB" id="A0A1Y6EDP5"/>
<dbReference type="CDD" id="cd00118">
    <property type="entry name" value="LysM"/>
    <property type="match status" value="1"/>
</dbReference>
<name>A0A1Y6EDP5_9GAMM</name>
<reference evidence="4" key="1">
    <citation type="submission" date="2017-04" db="EMBL/GenBank/DDBJ databases">
        <authorList>
            <person name="Varghese N."/>
            <person name="Submissions S."/>
        </authorList>
    </citation>
    <scope>NUCLEOTIDE SEQUENCE [LARGE SCALE GENOMIC DNA]</scope>
</reference>
<dbReference type="Proteomes" id="UP000194450">
    <property type="component" value="Unassembled WGS sequence"/>
</dbReference>
<dbReference type="Gene3D" id="3.10.350.10">
    <property type="entry name" value="LysM domain"/>
    <property type="match status" value="1"/>
</dbReference>
<dbReference type="SUPFAM" id="SSF54106">
    <property type="entry name" value="LysM domain"/>
    <property type="match status" value="1"/>
</dbReference>
<evidence type="ECO:0000256" key="1">
    <source>
        <dbReference type="SAM" id="SignalP"/>
    </source>
</evidence>
<feature type="domain" description="LysM" evidence="2">
    <location>
        <begin position="37"/>
        <end position="85"/>
    </location>
</feature>
<evidence type="ECO:0000313" key="4">
    <source>
        <dbReference type="Proteomes" id="UP000194450"/>
    </source>
</evidence>
<dbReference type="InterPro" id="IPR018392">
    <property type="entry name" value="LysM"/>
</dbReference>
<gene>
    <name evidence="3" type="ORF">SAMN06297229_0093</name>
</gene>